<dbReference type="InterPro" id="IPR058240">
    <property type="entry name" value="rSAM_sf"/>
</dbReference>
<keyword evidence="4" id="KW-0411">Iron-sulfur</keyword>
<evidence type="ECO:0000256" key="3">
    <source>
        <dbReference type="ARBA" id="ARBA00023004"/>
    </source>
</evidence>
<feature type="domain" description="Radical SAM core" evidence="5">
    <location>
        <begin position="89"/>
        <end position="184"/>
    </location>
</feature>
<dbReference type="Gene3D" id="3.20.20.70">
    <property type="entry name" value="Aldolase class I"/>
    <property type="match status" value="1"/>
</dbReference>
<comment type="caution">
    <text evidence="6">The sequence shown here is derived from an EMBL/GenBank/DDBJ whole genome shotgun (WGS) entry which is preliminary data.</text>
</comment>
<sequence length="431" mass="49215">MENIKTQIKKKRKDLNTWFTEGVNSIAPTIYKEYLIQLYNLEKYGLEKHEFLDAISSSLSFTPFSTEKVLSIKDRLSKGEKVNKLEIDISDVCNFKCPGCTFQYSYNGEQINPQALYAFINEIKLKGFTAITLVGGGEPSLYKQEGENLVTVVENLAKEGIEVFLITNGFSYTDEQIMRIVRAVKGIRVSYYNFIAPGEPQNKNEIVDANIKKFIKYIHTENQSCFLMVGNLVSYASQRDYKFTLELSRKFGIPITPRPYISIKRNAYSSLEKSKTIRLLDRALECYEEIEPFITKDNPIAAREFLERVLAYNLPLEKKCTVTELGLTGKLRANGDLYRCGQLSAKSYLINNLPNRNDFYTNIYNDVKASVDNHVKGIKGLTSNNICPVCRETLNNVRLNNFDNLPNNIKQTVLNAVLQAYEDGKNLGNFW</sequence>
<protein>
    <submittedName>
        <fullName evidence="6">Radical SAM protein</fullName>
    </submittedName>
</protein>
<evidence type="ECO:0000256" key="4">
    <source>
        <dbReference type="ARBA" id="ARBA00023014"/>
    </source>
</evidence>
<dbReference type="InterPro" id="IPR050377">
    <property type="entry name" value="Radical_SAM_PqqE_MftC-like"/>
</dbReference>
<reference evidence="6 7" key="1">
    <citation type="submission" date="2024-03" db="EMBL/GenBank/DDBJ databases">
        <title>Bacilli Hybrid Assemblies.</title>
        <authorList>
            <person name="Kovac J."/>
        </authorList>
    </citation>
    <scope>NUCLEOTIDE SEQUENCE [LARGE SCALE GENOMIC DNA]</scope>
    <source>
        <strain evidence="6 7">FSL M8-0022</strain>
    </source>
</reference>
<dbReference type="EMBL" id="JBBYAK010000001">
    <property type="protein sequence ID" value="MEL3956458.1"/>
    <property type="molecule type" value="Genomic_DNA"/>
</dbReference>
<dbReference type="InterPro" id="IPR013785">
    <property type="entry name" value="Aldolase_TIM"/>
</dbReference>
<keyword evidence="1" id="KW-0949">S-adenosyl-L-methionine</keyword>
<dbReference type="SFLD" id="SFLDS00029">
    <property type="entry name" value="Radical_SAM"/>
    <property type="match status" value="1"/>
</dbReference>
<name>A0ABU9JUD2_9BACI</name>
<evidence type="ECO:0000259" key="5">
    <source>
        <dbReference type="Pfam" id="PF04055"/>
    </source>
</evidence>
<organism evidence="6 7">
    <name type="scientific">Caldifermentibacillus hisashii</name>
    <dbReference type="NCBI Taxonomy" id="996558"/>
    <lineage>
        <taxon>Bacteria</taxon>
        <taxon>Bacillati</taxon>
        <taxon>Bacillota</taxon>
        <taxon>Bacilli</taxon>
        <taxon>Bacillales</taxon>
        <taxon>Bacillaceae</taxon>
        <taxon>Caldifermentibacillus</taxon>
    </lineage>
</organism>
<evidence type="ECO:0000313" key="6">
    <source>
        <dbReference type="EMBL" id="MEL3956458.1"/>
    </source>
</evidence>
<dbReference type="Proteomes" id="UP001459714">
    <property type="component" value="Unassembled WGS sequence"/>
</dbReference>
<proteinExistence type="predicted"/>
<dbReference type="RefSeq" id="WP_342019792.1">
    <property type="nucleotide sequence ID" value="NZ_JBBYAK010000001.1"/>
</dbReference>
<keyword evidence="7" id="KW-1185">Reference proteome</keyword>
<dbReference type="PANTHER" id="PTHR11228">
    <property type="entry name" value="RADICAL SAM DOMAIN PROTEIN"/>
    <property type="match status" value="1"/>
</dbReference>
<keyword evidence="2" id="KW-0479">Metal-binding</keyword>
<gene>
    <name evidence="6" type="ORF">NST17_04435</name>
</gene>
<dbReference type="CDD" id="cd01335">
    <property type="entry name" value="Radical_SAM"/>
    <property type="match status" value="1"/>
</dbReference>
<evidence type="ECO:0000256" key="1">
    <source>
        <dbReference type="ARBA" id="ARBA00022691"/>
    </source>
</evidence>
<dbReference type="Pfam" id="PF04055">
    <property type="entry name" value="Radical_SAM"/>
    <property type="match status" value="1"/>
</dbReference>
<evidence type="ECO:0000256" key="2">
    <source>
        <dbReference type="ARBA" id="ARBA00022723"/>
    </source>
</evidence>
<dbReference type="SUPFAM" id="SSF102114">
    <property type="entry name" value="Radical SAM enzymes"/>
    <property type="match status" value="1"/>
</dbReference>
<dbReference type="InterPro" id="IPR007197">
    <property type="entry name" value="rSAM"/>
</dbReference>
<dbReference type="PANTHER" id="PTHR11228:SF7">
    <property type="entry name" value="PQQA PEPTIDE CYCLASE"/>
    <property type="match status" value="1"/>
</dbReference>
<accession>A0ABU9JUD2</accession>
<evidence type="ECO:0000313" key="7">
    <source>
        <dbReference type="Proteomes" id="UP001459714"/>
    </source>
</evidence>
<keyword evidence="3" id="KW-0408">Iron</keyword>